<dbReference type="Pfam" id="PF01872">
    <property type="entry name" value="RibD_C"/>
    <property type="match status" value="1"/>
</dbReference>
<organism evidence="5 6">
    <name type="scientific">Tetrabaena socialis</name>
    <dbReference type="NCBI Taxonomy" id="47790"/>
    <lineage>
        <taxon>Eukaryota</taxon>
        <taxon>Viridiplantae</taxon>
        <taxon>Chlorophyta</taxon>
        <taxon>core chlorophytes</taxon>
        <taxon>Chlorophyceae</taxon>
        <taxon>CS clade</taxon>
        <taxon>Chlamydomonadales</taxon>
        <taxon>Tetrabaenaceae</taxon>
        <taxon>Tetrabaena</taxon>
    </lineage>
</organism>
<name>A0A2J7ZIC2_9CHLO</name>
<protein>
    <submittedName>
        <fullName evidence="5">Riboflavin biosynthesis protein RibD</fullName>
    </submittedName>
</protein>
<feature type="non-terminal residue" evidence="5">
    <location>
        <position position="194"/>
    </location>
</feature>
<dbReference type="PANTHER" id="PTHR38011">
    <property type="entry name" value="DIHYDROFOLATE REDUCTASE FAMILY PROTEIN (AFU_ORTHOLOGUE AFUA_8G06820)"/>
    <property type="match status" value="1"/>
</dbReference>
<evidence type="ECO:0000313" key="6">
    <source>
        <dbReference type="Proteomes" id="UP000236333"/>
    </source>
</evidence>
<sequence length="194" mass="19850">MLQFVPNDVSTKWLSSSSETYLTDREGRVAAPGADAAIAAICGVAAALMIDVLADELDIGRNAASAAAAAAAAAEAGSSYGAGAGASAAAAYGALGACLAANEALLHRAVLRRPLGVLKYAMTLDGKIATNMGHSAWVSSAQSRAQVFETRARSDAVIVGGNTVRRDNPRLTTRREGGHTPARIVMSRTLDLPE</sequence>
<reference evidence="5 6" key="1">
    <citation type="journal article" date="2017" name="Mol. Biol. Evol.">
        <title>The 4-celled Tetrabaena socialis nuclear genome reveals the essential components for genetic control of cell number at the origin of multicellularity in the volvocine lineage.</title>
        <authorList>
            <person name="Featherston J."/>
            <person name="Arakaki Y."/>
            <person name="Hanschen E.R."/>
            <person name="Ferris P.J."/>
            <person name="Michod R.E."/>
            <person name="Olson B.J.S.C."/>
            <person name="Nozaki H."/>
            <person name="Durand P.M."/>
        </authorList>
    </citation>
    <scope>NUCLEOTIDE SEQUENCE [LARGE SCALE GENOMIC DNA]</scope>
    <source>
        <strain evidence="5 6">NIES-571</strain>
    </source>
</reference>
<dbReference type="SUPFAM" id="SSF53597">
    <property type="entry name" value="Dihydrofolate reductase-like"/>
    <property type="match status" value="1"/>
</dbReference>
<proteinExistence type="predicted"/>
<feature type="domain" description="Bacterial bifunctional deaminase-reductase C-terminal" evidence="4">
    <location>
        <begin position="117"/>
        <end position="193"/>
    </location>
</feature>
<keyword evidence="6" id="KW-1185">Reference proteome</keyword>
<evidence type="ECO:0000256" key="3">
    <source>
        <dbReference type="ARBA" id="ARBA00023002"/>
    </source>
</evidence>
<dbReference type="AlphaFoldDB" id="A0A2J7ZIC2"/>
<gene>
    <name evidence="5" type="ORF">TSOC_014183</name>
</gene>
<dbReference type="OrthoDB" id="206452at2759"/>
<dbReference type="InterPro" id="IPR050765">
    <property type="entry name" value="Riboflavin_Biosynth_HTPR"/>
</dbReference>
<evidence type="ECO:0000313" key="5">
    <source>
        <dbReference type="EMBL" id="PNH00016.1"/>
    </source>
</evidence>
<comment type="caution">
    <text evidence="5">The sequence shown here is derived from an EMBL/GenBank/DDBJ whole genome shotgun (WGS) entry which is preliminary data.</text>
</comment>
<keyword evidence="2" id="KW-0521">NADP</keyword>
<evidence type="ECO:0000259" key="4">
    <source>
        <dbReference type="Pfam" id="PF01872"/>
    </source>
</evidence>
<dbReference type="Gene3D" id="3.40.430.10">
    <property type="entry name" value="Dihydrofolate Reductase, subunit A"/>
    <property type="match status" value="1"/>
</dbReference>
<dbReference type="InterPro" id="IPR024072">
    <property type="entry name" value="DHFR-like_dom_sf"/>
</dbReference>
<dbReference type="PANTHER" id="PTHR38011:SF7">
    <property type="entry name" value="2,5-DIAMINO-6-RIBOSYLAMINO-4(3H)-PYRIMIDINONE 5'-PHOSPHATE REDUCTASE"/>
    <property type="match status" value="1"/>
</dbReference>
<keyword evidence="3" id="KW-0560">Oxidoreductase</keyword>
<dbReference type="EMBL" id="PGGS01001805">
    <property type="protein sequence ID" value="PNH00016.1"/>
    <property type="molecule type" value="Genomic_DNA"/>
</dbReference>
<comment type="pathway">
    <text evidence="1">Cofactor biosynthesis; riboflavin biosynthesis.</text>
</comment>
<evidence type="ECO:0000256" key="1">
    <source>
        <dbReference type="ARBA" id="ARBA00005104"/>
    </source>
</evidence>
<dbReference type="GO" id="GO:0008703">
    <property type="term" value="F:5-amino-6-(5-phosphoribosylamino)uracil reductase activity"/>
    <property type="evidence" value="ECO:0007669"/>
    <property type="project" value="InterPro"/>
</dbReference>
<dbReference type="InterPro" id="IPR002734">
    <property type="entry name" value="RibDG_C"/>
</dbReference>
<dbReference type="Proteomes" id="UP000236333">
    <property type="component" value="Unassembled WGS sequence"/>
</dbReference>
<accession>A0A2J7ZIC2</accession>
<dbReference type="GO" id="GO:0009231">
    <property type="term" value="P:riboflavin biosynthetic process"/>
    <property type="evidence" value="ECO:0007669"/>
    <property type="project" value="InterPro"/>
</dbReference>
<evidence type="ECO:0000256" key="2">
    <source>
        <dbReference type="ARBA" id="ARBA00022857"/>
    </source>
</evidence>